<keyword evidence="1" id="KW-1133">Transmembrane helix</keyword>
<feature type="transmembrane region" description="Helical" evidence="1">
    <location>
        <begin position="75"/>
        <end position="108"/>
    </location>
</feature>
<organism evidence="2 3">
    <name type="scientific">Candidatus Vogelbacteria bacterium CG10_big_fil_rev_8_21_14_0_10_51_16</name>
    <dbReference type="NCBI Taxonomy" id="1975045"/>
    <lineage>
        <taxon>Bacteria</taxon>
        <taxon>Candidatus Vogeliibacteriota</taxon>
    </lineage>
</organism>
<protein>
    <submittedName>
        <fullName evidence="2">Uncharacterized protein</fullName>
    </submittedName>
</protein>
<comment type="caution">
    <text evidence="2">The sequence shown here is derived from an EMBL/GenBank/DDBJ whole genome shotgun (WGS) entry which is preliminary data.</text>
</comment>
<feature type="transmembrane region" description="Helical" evidence="1">
    <location>
        <begin position="12"/>
        <end position="32"/>
    </location>
</feature>
<keyword evidence="1" id="KW-0812">Transmembrane</keyword>
<name>A0A2H0REY1_9BACT</name>
<gene>
    <name evidence="2" type="ORF">COV10_03720</name>
</gene>
<reference evidence="2 3" key="1">
    <citation type="submission" date="2017-09" db="EMBL/GenBank/DDBJ databases">
        <title>Depth-based differentiation of microbial function through sediment-hosted aquifers and enrichment of novel symbionts in the deep terrestrial subsurface.</title>
        <authorList>
            <person name="Probst A.J."/>
            <person name="Ladd B."/>
            <person name="Jarett J.K."/>
            <person name="Geller-Mcgrath D.E."/>
            <person name="Sieber C.M."/>
            <person name="Emerson J.B."/>
            <person name="Anantharaman K."/>
            <person name="Thomas B.C."/>
            <person name="Malmstrom R."/>
            <person name="Stieglmeier M."/>
            <person name="Klingl A."/>
            <person name="Woyke T."/>
            <person name="Ryan C.M."/>
            <person name="Banfield J.F."/>
        </authorList>
    </citation>
    <scope>NUCLEOTIDE SEQUENCE [LARGE SCALE GENOMIC DNA]</scope>
    <source>
        <strain evidence="2">CG10_big_fil_rev_8_21_14_0_10_51_16</strain>
    </source>
</reference>
<sequence>MTLSKSVARRLMGIAWTVTIVYVVAFHLPYFFGTPMNDGEFWSTGAGTAITQFATGICRAVMNCDGNYMPVAQGVLGLLILIGTVCFGVFWAVLPFLPCVWLLDYLVLPYTEYRYSAKHKVGLVKLGFRVELGGDPERNRAIEKVLGDESARRALMPRLLHSFLLTYPTFAAGKVDPYNEGERSLFEDAMMRHLRPIVEGAGGGKIMPILDSTIVGS</sequence>
<dbReference type="Proteomes" id="UP000228767">
    <property type="component" value="Unassembled WGS sequence"/>
</dbReference>
<dbReference type="AlphaFoldDB" id="A0A2H0REY1"/>
<evidence type="ECO:0000313" key="2">
    <source>
        <dbReference type="EMBL" id="PIR44584.1"/>
    </source>
</evidence>
<accession>A0A2H0REY1</accession>
<evidence type="ECO:0000256" key="1">
    <source>
        <dbReference type="SAM" id="Phobius"/>
    </source>
</evidence>
<proteinExistence type="predicted"/>
<dbReference type="EMBL" id="PCYI01000025">
    <property type="protein sequence ID" value="PIR44584.1"/>
    <property type="molecule type" value="Genomic_DNA"/>
</dbReference>
<evidence type="ECO:0000313" key="3">
    <source>
        <dbReference type="Proteomes" id="UP000228767"/>
    </source>
</evidence>
<keyword evidence="1" id="KW-0472">Membrane</keyword>